<dbReference type="STRING" id="928856.SAMN04488049_1213"/>
<gene>
    <name evidence="4" type="primary">galE_1</name>
    <name evidence="4" type="ORF">TRM7557_02009</name>
</gene>
<dbReference type="GO" id="GO:0003978">
    <property type="term" value="F:UDP-glucose 4-epimerase activity"/>
    <property type="evidence" value="ECO:0007669"/>
    <property type="project" value="UniProtKB-EC"/>
</dbReference>
<evidence type="ECO:0000259" key="3">
    <source>
        <dbReference type="Pfam" id="PF01370"/>
    </source>
</evidence>
<dbReference type="InterPro" id="IPR036291">
    <property type="entry name" value="NAD(P)-bd_dom_sf"/>
</dbReference>
<dbReference type="EC" id="5.1.3.2" evidence="4"/>
<name>A0A0P1GBL2_9RHOB</name>
<dbReference type="Proteomes" id="UP000052022">
    <property type="component" value="Unassembled WGS sequence"/>
</dbReference>
<dbReference type="AlphaFoldDB" id="A0A0P1GBL2"/>
<reference evidence="4 5" key="1">
    <citation type="submission" date="2015-09" db="EMBL/GenBank/DDBJ databases">
        <authorList>
            <consortium name="Swine Surveillance"/>
        </authorList>
    </citation>
    <scope>NUCLEOTIDE SEQUENCE [LARGE SCALE GENOMIC DNA]</scope>
    <source>
        <strain evidence="4 5">CECT 7557</strain>
    </source>
</reference>
<accession>A0A0P1GBL2</accession>
<dbReference type="CDD" id="cd08946">
    <property type="entry name" value="SDR_e"/>
    <property type="match status" value="1"/>
</dbReference>
<evidence type="ECO:0000313" key="4">
    <source>
        <dbReference type="EMBL" id="CUH78712.1"/>
    </source>
</evidence>
<keyword evidence="4" id="KW-0413">Isomerase</keyword>
<comment type="pathway">
    <text evidence="1">Bacterial outer membrane biogenesis; LPS O-antigen biosynthesis.</text>
</comment>
<sequence length="288" mass="31342">MKIAVTGGSGGGGHAVILDLIANNYACVNLDIRAPKETLCPFVEVDLTDYRAVFKALEGIDAVVHFGGNPNPDNDHFGAADRFENNTLALFNVFNAAQARGIKRVVWASSETIFGFPFETSAPQSIPLTEASIKQPQNGYALSKVISEDLAEQMAALYGMTIVGLRLSNVLYDDETAEASFQKIPGYWADTGSRRFNLWSYIDSRDAARVVRLSLEADLDGAEVFTVAAPDTLMSQPSRELLATHFPTAEIAPEFGGHDSPLSSEKAKRLLGFEAEHTWQRVLGVTRD</sequence>
<dbReference type="EMBL" id="CYSD01000032">
    <property type="protein sequence ID" value="CUH78712.1"/>
    <property type="molecule type" value="Genomic_DNA"/>
</dbReference>
<dbReference type="OrthoDB" id="9771073at2"/>
<feature type="domain" description="NAD-dependent epimerase/dehydratase" evidence="3">
    <location>
        <begin position="3"/>
        <end position="172"/>
    </location>
</feature>
<dbReference type="InterPro" id="IPR001509">
    <property type="entry name" value="Epimerase_deHydtase"/>
</dbReference>
<dbReference type="Gene3D" id="3.40.50.720">
    <property type="entry name" value="NAD(P)-binding Rossmann-like Domain"/>
    <property type="match status" value="1"/>
</dbReference>
<evidence type="ECO:0000256" key="2">
    <source>
        <dbReference type="ARBA" id="ARBA00007637"/>
    </source>
</evidence>
<protein>
    <submittedName>
        <fullName evidence="4">UDP-glucose 4-epimerase</fullName>
        <ecNumber evidence="4">5.1.3.2</ecNumber>
    </submittedName>
</protein>
<organism evidence="4 5">
    <name type="scientific">Tritonibacter multivorans</name>
    <dbReference type="NCBI Taxonomy" id="928856"/>
    <lineage>
        <taxon>Bacteria</taxon>
        <taxon>Pseudomonadati</taxon>
        <taxon>Pseudomonadota</taxon>
        <taxon>Alphaproteobacteria</taxon>
        <taxon>Rhodobacterales</taxon>
        <taxon>Paracoccaceae</taxon>
        <taxon>Tritonibacter</taxon>
    </lineage>
</organism>
<evidence type="ECO:0000256" key="1">
    <source>
        <dbReference type="ARBA" id="ARBA00005125"/>
    </source>
</evidence>
<proteinExistence type="inferred from homology"/>
<dbReference type="RefSeq" id="WP_058290075.1">
    <property type="nucleotide sequence ID" value="NZ_CYSD01000032.1"/>
</dbReference>
<evidence type="ECO:0000313" key="5">
    <source>
        <dbReference type="Proteomes" id="UP000052022"/>
    </source>
</evidence>
<keyword evidence="5" id="KW-1185">Reference proteome</keyword>
<dbReference type="Pfam" id="PF01370">
    <property type="entry name" value="Epimerase"/>
    <property type="match status" value="1"/>
</dbReference>
<comment type="similarity">
    <text evidence="2">Belongs to the NAD(P)-dependent epimerase/dehydratase family.</text>
</comment>
<dbReference type="PANTHER" id="PTHR43000">
    <property type="entry name" value="DTDP-D-GLUCOSE 4,6-DEHYDRATASE-RELATED"/>
    <property type="match status" value="1"/>
</dbReference>
<dbReference type="SUPFAM" id="SSF51735">
    <property type="entry name" value="NAD(P)-binding Rossmann-fold domains"/>
    <property type="match status" value="1"/>
</dbReference>